<dbReference type="InParanoid" id="A0A1S0TZF8"/>
<name>A0A1S0TZF8_LOALO</name>
<dbReference type="RefSeq" id="XP_003141655.1">
    <property type="nucleotide sequence ID" value="XM_003141607.1"/>
</dbReference>
<reference evidence="1" key="1">
    <citation type="submission" date="2012-04" db="EMBL/GenBank/DDBJ databases">
        <title>The Genome Sequence of Loa loa.</title>
        <authorList>
            <consortium name="The Broad Institute Genome Sequencing Platform"/>
            <consortium name="Broad Institute Genome Sequencing Center for Infectious Disease"/>
            <person name="Nutman T.B."/>
            <person name="Fink D.L."/>
            <person name="Russ C."/>
            <person name="Young S."/>
            <person name="Zeng Q."/>
            <person name="Gargeya S."/>
            <person name="Alvarado L."/>
            <person name="Berlin A."/>
            <person name="Chapman S.B."/>
            <person name="Chen Z."/>
            <person name="Freedman E."/>
            <person name="Gellesch M."/>
            <person name="Goldberg J."/>
            <person name="Griggs A."/>
            <person name="Gujja S."/>
            <person name="Heilman E.R."/>
            <person name="Heiman D."/>
            <person name="Howarth C."/>
            <person name="Mehta T."/>
            <person name="Neiman D."/>
            <person name="Pearson M."/>
            <person name="Roberts A."/>
            <person name="Saif S."/>
            <person name="Shea T."/>
            <person name="Shenoy N."/>
            <person name="Sisk P."/>
            <person name="Stolte C."/>
            <person name="Sykes S."/>
            <person name="White J."/>
            <person name="Yandava C."/>
            <person name="Haas B."/>
            <person name="Henn M.R."/>
            <person name="Nusbaum C."/>
            <person name="Birren B."/>
        </authorList>
    </citation>
    <scope>NUCLEOTIDE SEQUENCE [LARGE SCALE GENOMIC DNA]</scope>
</reference>
<dbReference type="CTD" id="9943479"/>
<gene>
    <name evidence="1" type="ORF">LOAG_06071</name>
</gene>
<dbReference type="GeneID" id="9943479"/>
<sequence length="101" mass="11645">MYIGCYREYRTKYEPVIDVSDTDTNKHLGCGRMGKHKAFTHRSIMMCIYNPGQYNFTNLTLKGDPSDKQELEKDSCTVYSHGRSETFWIKFAIGAPKPVLL</sequence>
<organism evidence="1">
    <name type="scientific">Loa loa</name>
    <name type="common">Eye worm</name>
    <name type="synonym">Filaria loa</name>
    <dbReference type="NCBI Taxonomy" id="7209"/>
    <lineage>
        <taxon>Eukaryota</taxon>
        <taxon>Metazoa</taxon>
        <taxon>Ecdysozoa</taxon>
        <taxon>Nematoda</taxon>
        <taxon>Chromadorea</taxon>
        <taxon>Rhabditida</taxon>
        <taxon>Spirurina</taxon>
        <taxon>Spiruromorpha</taxon>
        <taxon>Filarioidea</taxon>
        <taxon>Onchocercidae</taxon>
        <taxon>Loa</taxon>
    </lineage>
</organism>
<proteinExistence type="predicted"/>
<dbReference type="AlphaFoldDB" id="A0A1S0TZF8"/>
<dbReference type="KEGG" id="loa:LOAG_06071"/>
<accession>A0A1S0TZF8</accession>
<protein>
    <submittedName>
        <fullName evidence="1">Uncharacterized protein</fullName>
    </submittedName>
</protein>
<evidence type="ECO:0000313" key="1">
    <source>
        <dbReference type="EMBL" id="EFO22416.1"/>
    </source>
</evidence>
<dbReference type="EMBL" id="JH712068">
    <property type="protein sequence ID" value="EFO22416.1"/>
    <property type="molecule type" value="Genomic_DNA"/>
</dbReference>